<keyword evidence="4" id="KW-1185">Reference proteome</keyword>
<dbReference type="InterPro" id="IPR006076">
    <property type="entry name" value="FAD-dep_OxRdtase"/>
</dbReference>
<gene>
    <name evidence="3" type="ORF">P171DRAFT_357280</name>
</gene>
<dbReference type="Proteomes" id="UP000799764">
    <property type="component" value="Unassembled WGS sequence"/>
</dbReference>
<dbReference type="Gene3D" id="3.30.9.10">
    <property type="entry name" value="D-Amino Acid Oxidase, subunit A, domain 2"/>
    <property type="match status" value="1"/>
</dbReference>
<dbReference type="Gene3D" id="3.50.50.60">
    <property type="entry name" value="FAD/NAD(P)-binding domain"/>
    <property type="match status" value="1"/>
</dbReference>
<evidence type="ECO:0000313" key="3">
    <source>
        <dbReference type="EMBL" id="KAF2446431.1"/>
    </source>
</evidence>
<feature type="domain" description="FAD dependent oxidoreductase" evidence="2">
    <location>
        <begin position="10"/>
        <end position="348"/>
    </location>
</feature>
<dbReference type="GO" id="GO:0016491">
    <property type="term" value="F:oxidoreductase activity"/>
    <property type="evidence" value="ECO:0007669"/>
    <property type="project" value="UniProtKB-KW"/>
</dbReference>
<evidence type="ECO:0000259" key="2">
    <source>
        <dbReference type="Pfam" id="PF01266"/>
    </source>
</evidence>
<keyword evidence="1" id="KW-0560">Oxidoreductase</keyword>
<dbReference type="OrthoDB" id="5340195at2759"/>
<dbReference type="EMBL" id="MU001498">
    <property type="protein sequence ID" value="KAF2446431.1"/>
    <property type="molecule type" value="Genomic_DNA"/>
</dbReference>
<accession>A0A9P4PLK3</accession>
<protein>
    <submittedName>
        <fullName evidence="3">FAD dependent oxidoreductase</fullName>
    </submittedName>
</protein>
<reference evidence="3" key="1">
    <citation type="journal article" date="2020" name="Stud. Mycol.">
        <title>101 Dothideomycetes genomes: a test case for predicting lifestyles and emergence of pathogens.</title>
        <authorList>
            <person name="Haridas S."/>
            <person name="Albert R."/>
            <person name="Binder M."/>
            <person name="Bloem J."/>
            <person name="Labutti K."/>
            <person name="Salamov A."/>
            <person name="Andreopoulos B."/>
            <person name="Baker S."/>
            <person name="Barry K."/>
            <person name="Bills G."/>
            <person name="Bluhm B."/>
            <person name="Cannon C."/>
            <person name="Castanera R."/>
            <person name="Culley D."/>
            <person name="Daum C."/>
            <person name="Ezra D."/>
            <person name="Gonzalez J."/>
            <person name="Henrissat B."/>
            <person name="Kuo A."/>
            <person name="Liang C."/>
            <person name="Lipzen A."/>
            <person name="Lutzoni F."/>
            <person name="Magnuson J."/>
            <person name="Mondo S."/>
            <person name="Nolan M."/>
            <person name="Ohm R."/>
            <person name="Pangilinan J."/>
            <person name="Park H.-J."/>
            <person name="Ramirez L."/>
            <person name="Alfaro M."/>
            <person name="Sun H."/>
            <person name="Tritt A."/>
            <person name="Yoshinaga Y."/>
            <person name="Zwiers L.-H."/>
            <person name="Turgeon B."/>
            <person name="Goodwin S."/>
            <person name="Spatafora J."/>
            <person name="Crous P."/>
            <person name="Grigoriev I."/>
        </authorList>
    </citation>
    <scope>NUCLEOTIDE SEQUENCE</scope>
    <source>
        <strain evidence="3">CBS 690.94</strain>
    </source>
</reference>
<dbReference type="PANTHER" id="PTHR13847">
    <property type="entry name" value="SARCOSINE DEHYDROGENASE-RELATED"/>
    <property type="match status" value="1"/>
</dbReference>
<evidence type="ECO:0000256" key="1">
    <source>
        <dbReference type="ARBA" id="ARBA00023002"/>
    </source>
</evidence>
<name>A0A9P4PLK3_9PLEO</name>
<sequence length="381" mass="41443">MSYFEAPQNVIVIGGGIVGSSIAWHFSQSHTTNTTIIADKIGGVATPNSFAWVNAGSTDKQFYYNFRHRSMNHWREIEKAVPELSRYIHWGASLNWDIANETERAEYGERLTKWGYDVVTVNKTEIATTYEPEFEESFLTADWVLRYTEEGQMEAHIVAEKLIEQAQTNGAGLLETNVTSFFKKDGKIAGVVIDGGEEVYADHVVLAGGLGSVPLLAAEGVDLPLTPEAGLLINTVPTERKLLNGVVYSHDLHLRQTADGRIRTGSDFGGSDPTDNPQAVADDLFVKLQAAFKGGDEIEYDYYTIGYRPTPADGLPILGETGVDGLTVATMHSGVSNGALVGKLISELVLTGEKDPALADFALSRFSNGTTVTPKRSRADH</sequence>
<dbReference type="AlphaFoldDB" id="A0A9P4PLK3"/>
<evidence type="ECO:0000313" key="4">
    <source>
        <dbReference type="Proteomes" id="UP000799764"/>
    </source>
</evidence>
<dbReference type="GO" id="GO:0005737">
    <property type="term" value="C:cytoplasm"/>
    <property type="evidence" value="ECO:0007669"/>
    <property type="project" value="TreeGrafter"/>
</dbReference>
<organism evidence="3 4">
    <name type="scientific">Karstenula rhodostoma CBS 690.94</name>
    <dbReference type="NCBI Taxonomy" id="1392251"/>
    <lineage>
        <taxon>Eukaryota</taxon>
        <taxon>Fungi</taxon>
        <taxon>Dikarya</taxon>
        <taxon>Ascomycota</taxon>
        <taxon>Pezizomycotina</taxon>
        <taxon>Dothideomycetes</taxon>
        <taxon>Pleosporomycetidae</taxon>
        <taxon>Pleosporales</taxon>
        <taxon>Massarineae</taxon>
        <taxon>Didymosphaeriaceae</taxon>
        <taxon>Karstenula</taxon>
    </lineage>
</organism>
<dbReference type="InterPro" id="IPR036188">
    <property type="entry name" value="FAD/NAD-bd_sf"/>
</dbReference>
<comment type="caution">
    <text evidence="3">The sequence shown here is derived from an EMBL/GenBank/DDBJ whole genome shotgun (WGS) entry which is preliminary data.</text>
</comment>
<dbReference type="PANTHER" id="PTHR13847:SF289">
    <property type="entry name" value="GLYCINE OXIDASE"/>
    <property type="match status" value="1"/>
</dbReference>
<dbReference type="SUPFAM" id="SSF51905">
    <property type="entry name" value="FAD/NAD(P)-binding domain"/>
    <property type="match status" value="1"/>
</dbReference>
<dbReference type="Pfam" id="PF01266">
    <property type="entry name" value="DAO"/>
    <property type="match status" value="1"/>
</dbReference>
<proteinExistence type="predicted"/>